<dbReference type="PANTHER" id="PTHR37534:SF4">
    <property type="entry name" value="ZN(II)2CYS6 TRANSCRIPTION FACTOR (EUROFUNG)"/>
    <property type="match status" value="1"/>
</dbReference>
<keyword evidence="2" id="KW-0539">Nucleus</keyword>
<proteinExistence type="predicted"/>
<organism evidence="4 5">
    <name type="scientific">Saccharata proteae CBS 121410</name>
    <dbReference type="NCBI Taxonomy" id="1314787"/>
    <lineage>
        <taxon>Eukaryota</taxon>
        <taxon>Fungi</taxon>
        <taxon>Dikarya</taxon>
        <taxon>Ascomycota</taxon>
        <taxon>Pezizomycotina</taxon>
        <taxon>Dothideomycetes</taxon>
        <taxon>Dothideomycetes incertae sedis</taxon>
        <taxon>Botryosphaeriales</taxon>
        <taxon>Saccharataceae</taxon>
        <taxon>Saccharata</taxon>
    </lineage>
</organism>
<dbReference type="GO" id="GO:0003700">
    <property type="term" value="F:DNA-binding transcription factor activity"/>
    <property type="evidence" value="ECO:0007669"/>
    <property type="project" value="TreeGrafter"/>
</dbReference>
<dbReference type="EMBL" id="ML978711">
    <property type="protein sequence ID" value="KAF2091334.1"/>
    <property type="molecule type" value="Genomic_DNA"/>
</dbReference>
<evidence type="ECO:0000313" key="5">
    <source>
        <dbReference type="Proteomes" id="UP000799776"/>
    </source>
</evidence>
<comment type="subcellular location">
    <subcellularLocation>
        <location evidence="1">Nucleus</location>
    </subcellularLocation>
</comment>
<reference evidence="4" key="1">
    <citation type="journal article" date="2020" name="Stud. Mycol.">
        <title>101 Dothideomycetes genomes: a test case for predicting lifestyles and emergence of pathogens.</title>
        <authorList>
            <person name="Haridas S."/>
            <person name="Albert R."/>
            <person name="Binder M."/>
            <person name="Bloem J."/>
            <person name="Labutti K."/>
            <person name="Salamov A."/>
            <person name="Andreopoulos B."/>
            <person name="Baker S."/>
            <person name="Barry K."/>
            <person name="Bills G."/>
            <person name="Bluhm B."/>
            <person name="Cannon C."/>
            <person name="Castanera R."/>
            <person name="Culley D."/>
            <person name="Daum C."/>
            <person name="Ezra D."/>
            <person name="Gonzalez J."/>
            <person name="Henrissat B."/>
            <person name="Kuo A."/>
            <person name="Liang C."/>
            <person name="Lipzen A."/>
            <person name="Lutzoni F."/>
            <person name="Magnuson J."/>
            <person name="Mondo S."/>
            <person name="Nolan M."/>
            <person name="Ohm R."/>
            <person name="Pangilinan J."/>
            <person name="Park H.-J."/>
            <person name="Ramirez L."/>
            <person name="Alfaro M."/>
            <person name="Sun H."/>
            <person name="Tritt A."/>
            <person name="Yoshinaga Y."/>
            <person name="Zwiers L.-H."/>
            <person name="Turgeon B."/>
            <person name="Goodwin S."/>
            <person name="Spatafora J."/>
            <person name="Crous P."/>
            <person name="Grigoriev I."/>
        </authorList>
    </citation>
    <scope>NUCLEOTIDE SEQUENCE</scope>
    <source>
        <strain evidence="4">CBS 121410</strain>
    </source>
</reference>
<dbReference type="OrthoDB" id="415590at2759"/>
<dbReference type="PANTHER" id="PTHR37534">
    <property type="entry name" value="TRANSCRIPTIONAL ACTIVATOR PROTEIN UGA3"/>
    <property type="match status" value="1"/>
</dbReference>
<dbReference type="Pfam" id="PF11951">
    <property type="entry name" value="Fungal_trans_2"/>
    <property type="match status" value="1"/>
</dbReference>
<keyword evidence="5" id="KW-1185">Reference proteome</keyword>
<evidence type="ECO:0000313" key="4">
    <source>
        <dbReference type="EMBL" id="KAF2091334.1"/>
    </source>
</evidence>
<feature type="region of interest" description="Disordered" evidence="3">
    <location>
        <begin position="65"/>
        <end position="91"/>
    </location>
</feature>
<feature type="compositionally biased region" description="Polar residues" evidence="3">
    <location>
        <begin position="65"/>
        <end position="74"/>
    </location>
</feature>
<dbReference type="GO" id="GO:0005634">
    <property type="term" value="C:nucleus"/>
    <property type="evidence" value="ECO:0007669"/>
    <property type="project" value="UniProtKB-SubCell"/>
</dbReference>
<dbReference type="GO" id="GO:0045944">
    <property type="term" value="P:positive regulation of transcription by RNA polymerase II"/>
    <property type="evidence" value="ECO:0007669"/>
    <property type="project" value="TreeGrafter"/>
</dbReference>
<evidence type="ECO:0000256" key="3">
    <source>
        <dbReference type="SAM" id="MobiDB-lite"/>
    </source>
</evidence>
<dbReference type="InterPro" id="IPR021858">
    <property type="entry name" value="Fun_TF"/>
</dbReference>
<dbReference type="AlphaFoldDB" id="A0A9P4I0Q4"/>
<dbReference type="GO" id="GO:0000976">
    <property type="term" value="F:transcription cis-regulatory region binding"/>
    <property type="evidence" value="ECO:0007669"/>
    <property type="project" value="TreeGrafter"/>
</dbReference>
<dbReference type="Proteomes" id="UP000799776">
    <property type="component" value="Unassembled WGS sequence"/>
</dbReference>
<accession>A0A9P4I0Q4</accession>
<sequence>MGSIIPTLDAGDHPPWMQGDIHGEPSPFSTDNILSPDSLGLYYPTSAYRDLQQNLHTHILETARNTGLTRQGTPDLSLGGSRRPSLGEHDPETISSATARLEFFAQTPTTAKHLTAQREIELWQNYLTEISPWLDKFDNKRHFELTVPLMAKTSDHLRYSILTLSARQQERKDPNRPYTESLGLYQEAIKHLVPELETINSAVIASCVLLCVLEMIIVSPKDWGRHLDGCAIMLQAANINGSVGGVNQALFWCFARMDVWGAYLSDQCTKIPLDRWLSSSLPMAAAVDLFKSTSAQDFDSYANYAVFLCASVVNVINSRGDVFSFSNSSHARAEFSARWRALFDLVEDWFASRPLEMLPLLSYPASSSDYKHPFPKILYGNPPAANGAQLYHFCAIRLLQEKPKDVRLPRGGGNSTKSLIWHARQICGIAASNTHHGAWINGLQPVWVAGRLMSHPCEHKAILEILERIERESGWATGWRAAELREYWGDADA</sequence>
<evidence type="ECO:0000256" key="2">
    <source>
        <dbReference type="ARBA" id="ARBA00023242"/>
    </source>
</evidence>
<evidence type="ECO:0008006" key="6">
    <source>
        <dbReference type="Google" id="ProtNLM"/>
    </source>
</evidence>
<gene>
    <name evidence="4" type="ORF">K490DRAFT_31285</name>
</gene>
<feature type="region of interest" description="Disordered" evidence="3">
    <location>
        <begin position="1"/>
        <end position="30"/>
    </location>
</feature>
<evidence type="ECO:0000256" key="1">
    <source>
        <dbReference type="ARBA" id="ARBA00004123"/>
    </source>
</evidence>
<comment type="caution">
    <text evidence="4">The sequence shown here is derived from an EMBL/GenBank/DDBJ whole genome shotgun (WGS) entry which is preliminary data.</text>
</comment>
<name>A0A9P4I0Q4_9PEZI</name>
<protein>
    <recommendedName>
        <fullName evidence="6">C6 transcription factor</fullName>
    </recommendedName>
</protein>